<accession>A0ABV4NHY1</accession>
<feature type="chain" id="PRO_5045965233" description="Outer membrane protein beta-barrel domain-containing protein" evidence="1">
    <location>
        <begin position="18"/>
        <end position="138"/>
    </location>
</feature>
<reference evidence="2 3" key="1">
    <citation type="journal article" date="2024" name="ISME J.">
        <title>Tailless and filamentous prophages are predominant in marine Vibrio.</title>
        <authorList>
            <person name="Steensen K."/>
            <person name="Seneca J."/>
            <person name="Bartlau N."/>
            <person name="Yu X.A."/>
            <person name="Hussain F.A."/>
            <person name="Polz M.F."/>
        </authorList>
    </citation>
    <scope>NUCLEOTIDE SEQUENCE [LARGE SCALE GENOMIC DNA]</scope>
    <source>
        <strain evidence="2 3">10N.222.51.A1</strain>
    </source>
</reference>
<name>A0ABV4NHY1_9VIBR</name>
<dbReference type="Proteomes" id="UP001570417">
    <property type="component" value="Unassembled WGS sequence"/>
</dbReference>
<evidence type="ECO:0000256" key="1">
    <source>
        <dbReference type="SAM" id="SignalP"/>
    </source>
</evidence>
<feature type="signal peptide" evidence="1">
    <location>
        <begin position="1"/>
        <end position="17"/>
    </location>
</feature>
<keyword evidence="1" id="KW-0732">Signal</keyword>
<comment type="caution">
    <text evidence="2">The sequence shown here is derived from an EMBL/GenBank/DDBJ whole genome shotgun (WGS) entry which is preliminary data.</text>
</comment>
<evidence type="ECO:0000313" key="3">
    <source>
        <dbReference type="Proteomes" id="UP001570417"/>
    </source>
</evidence>
<keyword evidence="3" id="KW-1185">Reference proteome</keyword>
<sequence length="138" mass="15651">MKKFLCFLALFPSISFAEPNLYFGADYLTNDSKYALQYGFYFKASPELDFGYEWEYAQYSNDMHSLGINIKPSFPHGDFYIAPIGGFHYFSGNVNAAFVYGAEVGYRYNAITLRAGYKEASEDFKNSDNVYVGAGINF</sequence>
<gene>
    <name evidence="2" type="ORF">AB4566_21140</name>
</gene>
<dbReference type="EMBL" id="JBFRUW010000119">
    <property type="protein sequence ID" value="MFA0570762.1"/>
    <property type="molecule type" value="Genomic_DNA"/>
</dbReference>
<dbReference type="RefSeq" id="WP_240701680.1">
    <property type="nucleotide sequence ID" value="NZ_AP025491.1"/>
</dbReference>
<evidence type="ECO:0008006" key="4">
    <source>
        <dbReference type="Google" id="ProtNLM"/>
    </source>
</evidence>
<protein>
    <recommendedName>
        <fullName evidence="4">Outer membrane protein beta-barrel domain-containing protein</fullName>
    </recommendedName>
</protein>
<proteinExistence type="predicted"/>
<evidence type="ECO:0000313" key="2">
    <source>
        <dbReference type="EMBL" id="MFA0570762.1"/>
    </source>
</evidence>
<organism evidence="2 3">
    <name type="scientific">Vibrio gallaecicus</name>
    <dbReference type="NCBI Taxonomy" id="552386"/>
    <lineage>
        <taxon>Bacteria</taxon>
        <taxon>Pseudomonadati</taxon>
        <taxon>Pseudomonadota</taxon>
        <taxon>Gammaproteobacteria</taxon>
        <taxon>Vibrionales</taxon>
        <taxon>Vibrionaceae</taxon>
        <taxon>Vibrio</taxon>
    </lineage>
</organism>